<dbReference type="AlphaFoldDB" id="A0A8J5MUF2"/>
<feature type="region of interest" description="Disordered" evidence="1">
    <location>
        <begin position="85"/>
        <end position="117"/>
    </location>
</feature>
<feature type="region of interest" description="Disordered" evidence="1">
    <location>
        <begin position="1"/>
        <end position="67"/>
    </location>
</feature>
<reference evidence="3" key="1">
    <citation type="journal article" date="2021" name="Sci. Adv.">
        <title>The American lobster genome reveals insights on longevity, neural, and immune adaptations.</title>
        <authorList>
            <person name="Polinski J.M."/>
            <person name="Zimin A.V."/>
            <person name="Clark K.F."/>
            <person name="Kohn A.B."/>
            <person name="Sadowski N."/>
            <person name="Timp W."/>
            <person name="Ptitsyn A."/>
            <person name="Khanna P."/>
            <person name="Romanova D.Y."/>
            <person name="Williams P."/>
            <person name="Greenwood S.J."/>
            <person name="Moroz L.L."/>
            <person name="Walt D.R."/>
            <person name="Bodnar A.G."/>
        </authorList>
    </citation>
    <scope>NUCLEOTIDE SEQUENCE</scope>
    <source>
        <strain evidence="3">GMGI-L3</strain>
    </source>
</reference>
<keyword evidence="2" id="KW-0812">Transmembrane</keyword>
<feature type="transmembrane region" description="Helical" evidence="2">
    <location>
        <begin position="122"/>
        <end position="143"/>
    </location>
</feature>
<dbReference type="EMBL" id="JAHLQT010024921">
    <property type="protein sequence ID" value="KAG7164810.1"/>
    <property type="molecule type" value="Genomic_DNA"/>
</dbReference>
<proteinExistence type="predicted"/>
<sequence length="202" mass="22167">MRGSGEEGAGEESSWSGAGEGWEVGERSWGEEELGRGGKGEGRYWEGEELEMKGSGEEGAGDGEERQACRYSVYSRVTSNWIQAPRSCRDEGRNTETGITPTPTSGEEEKEGSSPPDTNAEIMIISLSVALIVVTTAFLILFISHYTFVRAQLQKTGLPQKLQTLPVPENMEYTPYDDVTNEMESHIYEEIEQVVAATGKNC</sequence>
<keyword evidence="2" id="KW-0472">Membrane</keyword>
<organism evidence="3 4">
    <name type="scientific">Homarus americanus</name>
    <name type="common">American lobster</name>
    <dbReference type="NCBI Taxonomy" id="6706"/>
    <lineage>
        <taxon>Eukaryota</taxon>
        <taxon>Metazoa</taxon>
        <taxon>Ecdysozoa</taxon>
        <taxon>Arthropoda</taxon>
        <taxon>Crustacea</taxon>
        <taxon>Multicrustacea</taxon>
        <taxon>Malacostraca</taxon>
        <taxon>Eumalacostraca</taxon>
        <taxon>Eucarida</taxon>
        <taxon>Decapoda</taxon>
        <taxon>Pleocyemata</taxon>
        <taxon>Astacidea</taxon>
        <taxon>Nephropoidea</taxon>
        <taxon>Nephropidae</taxon>
        <taxon>Homarus</taxon>
    </lineage>
</organism>
<comment type="caution">
    <text evidence="3">The sequence shown here is derived from an EMBL/GenBank/DDBJ whole genome shotgun (WGS) entry which is preliminary data.</text>
</comment>
<evidence type="ECO:0000256" key="2">
    <source>
        <dbReference type="SAM" id="Phobius"/>
    </source>
</evidence>
<protein>
    <submittedName>
        <fullName evidence="3">Uncharacterized protein</fullName>
    </submittedName>
</protein>
<evidence type="ECO:0000256" key="1">
    <source>
        <dbReference type="SAM" id="MobiDB-lite"/>
    </source>
</evidence>
<keyword evidence="4" id="KW-1185">Reference proteome</keyword>
<name>A0A8J5MUF2_HOMAM</name>
<evidence type="ECO:0000313" key="4">
    <source>
        <dbReference type="Proteomes" id="UP000747542"/>
    </source>
</evidence>
<evidence type="ECO:0000313" key="3">
    <source>
        <dbReference type="EMBL" id="KAG7164810.1"/>
    </source>
</evidence>
<dbReference type="Proteomes" id="UP000747542">
    <property type="component" value="Unassembled WGS sequence"/>
</dbReference>
<gene>
    <name evidence="3" type="ORF">Hamer_G019646</name>
</gene>
<feature type="compositionally biased region" description="Basic and acidic residues" evidence="1">
    <location>
        <begin position="24"/>
        <end position="56"/>
    </location>
</feature>
<keyword evidence="2" id="KW-1133">Transmembrane helix</keyword>
<accession>A0A8J5MUF2</accession>